<evidence type="ECO:0000313" key="4">
    <source>
        <dbReference type="Proteomes" id="UP001629113"/>
    </source>
</evidence>
<organism evidence="3 4">
    <name type="scientific">Phlyctema vagabunda</name>
    <dbReference type="NCBI Taxonomy" id="108571"/>
    <lineage>
        <taxon>Eukaryota</taxon>
        <taxon>Fungi</taxon>
        <taxon>Dikarya</taxon>
        <taxon>Ascomycota</taxon>
        <taxon>Pezizomycotina</taxon>
        <taxon>Leotiomycetes</taxon>
        <taxon>Helotiales</taxon>
        <taxon>Dermateaceae</taxon>
        <taxon>Phlyctema</taxon>
    </lineage>
</organism>
<sequence>PIQRPRRSKYQEPKIPSRVYPQFDEETGSQLSGVYEIDSNPSPLWSPQGVDVLNRPPTFSRNNPQANLNIERTAYGKSENTPHYLSQEYADDLEMDDRIDDIMGVRALTNDGNYFHGQLNFMRWQAEMNTLYASRNLAMSRYTNEMEDLHFLRNRRAHLDKQTFFLKKRLREQKTEDRHRAIQKAAKEEQRFRELLQERRERVSLDTEWANAMTGRIRTKTDKLMAEVQEKEQERAGLLSRLGVDRVSEIEDLYPSAPSSSDG</sequence>
<keyword evidence="1" id="KW-0175">Coiled coil</keyword>
<reference evidence="3 4" key="1">
    <citation type="submission" date="2024-06" db="EMBL/GenBank/DDBJ databases">
        <title>Complete genome of Phlyctema vagabunda strain 19-DSS-EL-015.</title>
        <authorList>
            <person name="Fiorenzani C."/>
        </authorList>
    </citation>
    <scope>NUCLEOTIDE SEQUENCE [LARGE SCALE GENOMIC DNA]</scope>
    <source>
        <strain evidence="3 4">19-DSS-EL-015</strain>
    </source>
</reference>
<evidence type="ECO:0000256" key="1">
    <source>
        <dbReference type="SAM" id="Coils"/>
    </source>
</evidence>
<evidence type="ECO:0000256" key="2">
    <source>
        <dbReference type="SAM" id="MobiDB-lite"/>
    </source>
</evidence>
<name>A0ABR4PEW9_9HELO</name>
<proteinExistence type="predicted"/>
<feature type="region of interest" description="Disordered" evidence="2">
    <location>
        <begin position="1"/>
        <end position="27"/>
    </location>
</feature>
<comment type="caution">
    <text evidence="3">The sequence shown here is derived from an EMBL/GenBank/DDBJ whole genome shotgun (WGS) entry which is preliminary data.</text>
</comment>
<evidence type="ECO:0000313" key="3">
    <source>
        <dbReference type="EMBL" id="KAL3421871.1"/>
    </source>
</evidence>
<gene>
    <name evidence="3" type="ORF">PVAG01_06027</name>
</gene>
<keyword evidence="4" id="KW-1185">Reference proteome</keyword>
<dbReference type="EMBL" id="JBFCZG010000005">
    <property type="protein sequence ID" value="KAL3421871.1"/>
    <property type="molecule type" value="Genomic_DNA"/>
</dbReference>
<feature type="coiled-coil region" evidence="1">
    <location>
        <begin position="171"/>
        <end position="241"/>
    </location>
</feature>
<protein>
    <submittedName>
        <fullName evidence="3">Uncharacterized protein</fullName>
    </submittedName>
</protein>
<accession>A0ABR4PEW9</accession>
<feature type="non-terminal residue" evidence="3">
    <location>
        <position position="1"/>
    </location>
</feature>
<dbReference type="Proteomes" id="UP001629113">
    <property type="component" value="Unassembled WGS sequence"/>
</dbReference>